<dbReference type="Pfam" id="PF14938">
    <property type="entry name" value="SNAP"/>
    <property type="match status" value="1"/>
</dbReference>
<dbReference type="Gene3D" id="1.25.40.10">
    <property type="entry name" value="Tetratricopeptide repeat domain"/>
    <property type="match status" value="2"/>
</dbReference>
<evidence type="ECO:0000313" key="5">
    <source>
        <dbReference type="Proteomes" id="UP000249354"/>
    </source>
</evidence>
<dbReference type="PANTHER" id="PTHR45641">
    <property type="entry name" value="TETRATRICOPEPTIDE REPEAT PROTEIN (AFU_ORTHOLOGUE AFUA_6G03870)"/>
    <property type="match status" value="1"/>
</dbReference>
<dbReference type="Proteomes" id="UP000249354">
    <property type="component" value="Unassembled WGS sequence"/>
</dbReference>
<dbReference type="PROSITE" id="PS50005">
    <property type="entry name" value="TPR"/>
    <property type="match status" value="2"/>
</dbReference>
<reference evidence="5" key="1">
    <citation type="submission" date="2018-04" db="EMBL/GenBank/DDBJ databases">
        <authorList>
            <person name="Cornet L."/>
        </authorList>
    </citation>
    <scope>NUCLEOTIDE SEQUENCE [LARGE SCALE GENOMIC DNA]</scope>
</reference>
<sequence length="338" mass="37799">MLIHATKPFESGNLEQALAEYLRSIKSARKIKDDDMQAHIYQKIGTVYMDLNKIDGAIYAYNKALNIVKDNSTSTVRGGVMHDIARAYFYKGSIDESIVAFTSALKYFKDTDNPLGFNGALFELGRALVAKEEYSSALSAFEKCRIYSEASGDLSAYAKSLHEIGTIFSQQGKPRSALPLFKRTLSIEESVGSPSDLVVTLNKLAITYLSLNFFKKSRRCIDRSLGLTKTLQGNRSIKANTYEVLAAICLIEKNEQEALTALHLALGYYNEPGEKAKYALTSCLIAHILFNNFEDVEGSLKYFKESFEILDELDHPMKAEIGKRIVFIECKKLLDSAR</sequence>
<feature type="repeat" description="TPR" evidence="3">
    <location>
        <begin position="158"/>
        <end position="191"/>
    </location>
</feature>
<dbReference type="SUPFAM" id="SSF48452">
    <property type="entry name" value="TPR-like"/>
    <property type="match status" value="2"/>
</dbReference>
<accession>A0A2W4TPI6</accession>
<dbReference type="PANTHER" id="PTHR45641:SF19">
    <property type="entry name" value="NEPHROCYSTIN-3"/>
    <property type="match status" value="1"/>
</dbReference>
<comment type="caution">
    <text evidence="4">The sequence shown here is derived from an EMBL/GenBank/DDBJ whole genome shotgun (WGS) entry which is preliminary data.</text>
</comment>
<evidence type="ECO:0000256" key="1">
    <source>
        <dbReference type="ARBA" id="ARBA00022737"/>
    </source>
</evidence>
<feature type="repeat" description="TPR" evidence="3">
    <location>
        <begin position="38"/>
        <end position="71"/>
    </location>
</feature>
<dbReference type="EMBL" id="QBMC01000264">
    <property type="protein sequence ID" value="PZO08927.1"/>
    <property type="molecule type" value="Genomic_DNA"/>
</dbReference>
<protein>
    <submittedName>
        <fullName evidence="4">Uncharacterized protein</fullName>
    </submittedName>
</protein>
<evidence type="ECO:0000256" key="2">
    <source>
        <dbReference type="ARBA" id="ARBA00022803"/>
    </source>
</evidence>
<keyword evidence="1" id="KW-0677">Repeat</keyword>
<reference evidence="4 5" key="2">
    <citation type="submission" date="2018-06" db="EMBL/GenBank/DDBJ databases">
        <title>Metagenomic assembly of (sub)arctic Cyanobacteria and their associated microbiome from non-axenic cultures.</title>
        <authorList>
            <person name="Baurain D."/>
        </authorList>
    </citation>
    <scope>NUCLEOTIDE SEQUENCE [LARGE SCALE GENOMIC DNA]</scope>
    <source>
        <strain evidence="4">ULC129bin1</strain>
    </source>
</reference>
<keyword evidence="2 3" id="KW-0802">TPR repeat</keyword>
<proteinExistence type="predicted"/>
<dbReference type="AlphaFoldDB" id="A0A2W4TPI6"/>
<evidence type="ECO:0000313" key="4">
    <source>
        <dbReference type="EMBL" id="PZO08927.1"/>
    </source>
</evidence>
<evidence type="ECO:0000256" key="3">
    <source>
        <dbReference type="PROSITE-ProRule" id="PRU00339"/>
    </source>
</evidence>
<organism evidence="4 5">
    <name type="scientific">Leptolyngbya foveolarum</name>
    <dbReference type="NCBI Taxonomy" id="47253"/>
    <lineage>
        <taxon>Bacteria</taxon>
        <taxon>Bacillati</taxon>
        <taxon>Cyanobacteriota</taxon>
        <taxon>Cyanophyceae</taxon>
        <taxon>Leptolyngbyales</taxon>
        <taxon>Leptolyngbyaceae</taxon>
        <taxon>Leptolyngbya group</taxon>
        <taxon>Leptolyngbya</taxon>
    </lineage>
</organism>
<dbReference type="SMART" id="SM00028">
    <property type="entry name" value="TPR"/>
    <property type="match status" value="6"/>
</dbReference>
<gene>
    <name evidence="4" type="ORF">DCF25_21945</name>
</gene>
<dbReference type="InterPro" id="IPR019734">
    <property type="entry name" value="TPR_rpt"/>
</dbReference>
<dbReference type="InterPro" id="IPR011990">
    <property type="entry name" value="TPR-like_helical_dom_sf"/>
</dbReference>
<name>A0A2W4TPI6_9CYAN</name>